<evidence type="ECO:0000313" key="3">
    <source>
        <dbReference type="Proteomes" id="UP000187203"/>
    </source>
</evidence>
<proteinExistence type="predicted"/>
<accession>A0A1R3K4W9</accession>
<feature type="compositionally biased region" description="Acidic residues" evidence="1">
    <location>
        <begin position="44"/>
        <end position="53"/>
    </location>
</feature>
<organism evidence="2 3">
    <name type="scientific">Corchorus olitorius</name>
    <dbReference type="NCBI Taxonomy" id="93759"/>
    <lineage>
        <taxon>Eukaryota</taxon>
        <taxon>Viridiplantae</taxon>
        <taxon>Streptophyta</taxon>
        <taxon>Embryophyta</taxon>
        <taxon>Tracheophyta</taxon>
        <taxon>Spermatophyta</taxon>
        <taxon>Magnoliopsida</taxon>
        <taxon>eudicotyledons</taxon>
        <taxon>Gunneridae</taxon>
        <taxon>Pentapetalae</taxon>
        <taxon>rosids</taxon>
        <taxon>malvids</taxon>
        <taxon>Malvales</taxon>
        <taxon>Malvaceae</taxon>
        <taxon>Grewioideae</taxon>
        <taxon>Apeibeae</taxon>
        <taxon>Corchorus</taxon>
    </lineage>
</organism>
<feature type="compositionally biased region" description="Basic and acidic residues" evidence="1">
    <location>
        <begin position="215"/>
        <end position="229"/>
    </location>
</feature>
<sequence>MGFKSVAHYLIQTRRVQASVEKNPESIDQVSAKRSLSFPALEQPSEESSDADDSQPVIPKSQSGEDGLSIEKKENKEYLEPNPTARKSLLFSTSGTEFEKEESMEIDLHVHGQLGISELDSGKGSDDGFKCDHEKESHFTEKEPNGSSLTSFCCTKPEENHAFIIEPSTESVAARLRQGLGEDHNSNDWMMGVNDKVLDVKQTVNHEVSGTTLVQEKEIHEANDNKGEDYIASDSSPKLKKQPASSTYQSPNSIAARMKQRRRQSKDQEEHELSVANVSKSDSKVAENASSGKESEVKMEMHEANDNRGEGYIASESSPKPKKQAASATDQSPDSVAARMKQRRRQSKDQEEHELAVANESKSDSKVAENASSGKESEVNKEMHNANDNKGEGYIASETSPKLKKRPASAMEHSPNSIAARMKQRRRQAKDH</sequence>
<feature type="compositionally biased region" description="Polar residues" evidence="1">
    <location>
        <begin position="243"/>
        <end position="253"/>
    </location>
</feature>
<dbReference type="Proteomes" id="UP000187203">
    <property type="component" value="Unassembled WGS sequence"/>
</dbReference>
<feature type="compositionally biased region" description="Basic and acidic residues" evidence="1">
    <location>
        <begin position="347"/>
        <end position="367"/>
    </location>
</feature>
<feature type="compositionally biased region" description="Basic and acidic residues" evidence="1">
    <location>
        <begin position="293"/>
        <end position="309"/>
    </location>
</feature>
<gene>
    <name evidence="2" type="ORF">COLO4_11321</name>
</gene>
<evidence type="ECO:0000313" key="2">
    <source>
        <dbReference type="EMBL" id="OMP02137.1"/>
    </source>
</evidence>
<keyword evidence="3" id="KW-1185">Reference proteome</keyword>
<dbReference type="STRING" id="93759.A0A1R3K4W9"/>
<dbReference type="OrthoDB" id="298344at2759"/>
<evidence type="ECO:0000256" key="1">
    <source>
        <dbReference type="SAM" id="MobiDB-lite"/>
    </source>
</evidence>
<dbReference type="EMBL" id="AWUE01014684">
    <property type="protein sequence ID" value="OMP02137.1"/>
    <property type="molecule type" value="Genomic_DNA"/>
</dbReference>
<protein>
    <submittedName>
        <fullName evidence="2">Uncharacterized protein</fullName>
    </submittedName>
</protein>
<feature type="region of interest" description="Disordered" evidence="1">
    <location>
        <begin position="14"/>
        <end position="102"/>
    </location>
</feature>
<feature type="region of interest" description="Disordered" evidence="1">
    <location>
        <begin position="209"/>
        <end position="432"/>
    </location>
</feature>
<feature type="compositionally biased region" description="Basic and acidic residues" evidence="1">
    <location>
        <begin position="375"/>
        <end position="391"/>
    </location>
</feature>
<comment type="caution">
    <text evidence="2">The sequence shown here is derived from an EMBL/GenBank/DDBJ whole genome shotgun (WGS) entry which is preliminary data.</text>
</comment>
<name>A0A1R3K4W9_9ROSI</name>
<dbReference type="AlphaFoldDB" id="A0A1R3K4W9"/>
<feature type="compositionally biased region" description="Basic residues" evidence="1">
    <location>
        <begin position="422"/>
        <end position="432"/>
    </location>
</feature>
<reference evidence="3" key="1">
    <citation type="submission" date="2013-09" db="EMBL/GenBank/DDBJ databases">
        <title>Corchorus olitorius genome sequencing.</title>
        <authorList>
            <person name="Alam M."/>
            <person name="Haque M.S."/>
            <person name="Islam M.S."/>
            <person name="Emdad E.M."/>
            <person name="Islam M.M."/>
            <person name="Ahmed B."/>
            <person name="Halim A."/>
            <person name="Hossen Q.M.M."/>
            <person name="Hossain M.Z."/>
            <person name="Ahmed R."/>
            <person name="Khan M.M."/>
            <person name="Islam R."/>
            <person name="Rashid M.M."/>
            <person name="Khan S.A."/>
            <person name="Rahman M.S."/>
            <person name="Alam M."/>
            <person name="Yahiya A.S."/>
            <person name="Khan M.S."/>
            <person name="Azam M.S."/>
            <person name="Haque T."/>
            <person name="Lashkar M.Z.H."/>
            <person name="Akhand A.I."/>
            <person name="Morshed G."/>
            <person name="Roy S."/>
            <person name="Uddin K.S."/>
            <person name="Rabeya T."/>
            <person name="Hossain A.S."/>
            <person name="Chowdhury A."/>
            <person name="Snigdha A.R."/>
            <person name="Mortoza M.S."/>
            <person name="Matin S.A."/>
            <person name="Hoque S.M.E."/>
            <person name="Islam M.K."/>
            <person name="Roy D.K."/>
            <person name="Haider R."/>
            <person name="Moosa M.M."/>
            <person name="Elias S.M."/>
            <person name="Hasan A.M."/>
            <person name="Jahan S."/>
            <person name="Shafiuddin M."/>
            <person name="Mahmood N."/>
            <person name="Shommy N.S."/>
        </authorList>
    </citation>
    <scope>NUCLEOTIDE SEQUENCE [LARGE SCALE GENOMIC DNA]</scope>
    <source>
        <strain evidence="3">cv. O-4</strain>
    </source>
</reference>
<feature type="compositionally biased region" description="Basic and acidic residues" evidence="1">
    <location>
        <begin position="69"/>
        <end position="79"/>
    </location>
</feature>